<gene>
    <name evidence="1" type="ORF">F383_28937</name>
</gene>
<evidence type="ECO:0000313" key="1">
    <source>
        <dbReference type="EMBL" id="KHG23534.1"/>
    </source>
</evidence>
<sequence>MATQACVRMSGKPCQTYRVY</sequence>
<dbReference type="AlphaFoldDB" id="A0A0B0PGF7"/>
<keyword evidence="2" id="KW-1185">Reference proteome</keyword>
<dbReference type="Proteomes" id="UP000032142">
    <property type="component" value="Unassembled WGS sequence"/>
</dbReference>
<organism evidence="1 2">
    <name type="scientific">Gossypium arboreum</name>
    <name type="common">Tree cotton</name>
    <name type="synonym">Gossypium nanking</name>
    <dbReference type="NCBI Taxonomy" id="29729"/>
    <lineage>
        <taxon>Eukaryota</taxon>
        <taxon>Viridiplantae</taxon>
        <taxon>Streptophyta</taxon>
        <taxon>Embryophyta</taxon>
        <taxon>Tracheophyta</taxon>
        <taxon>Spermatophyta</taxon>
        <taxon>Magnoliopsida</taxon>
        <taxon>eudicotyledons</taxon>
        <taxon>Gunneridae</taxon>
        <taxon>Pentapetalae</taxon>
        <taxon>rosids</taxon>
        <taxon>malvids</taxon>
        <taxon>Malvales</taxon>
        <taxon>Malvaceae</taxon>
        <taxon>Malvoideae</taxon>
        <taxon>Gossypium</taxon>
    </lineage>
</organism>
<name>A0A0B0PGF7_GOSAR</name>
<reference evidence="2" key="1">
    <citation type="submission" date="2014-09" db="EMBL/GenBank/DDBJ databases">
        <authorList>
            <person name="Mudge J."/>
            <person name="Ramaraj T."/>
            <person name="Lindquist I.E."/>
            <person name="Bharti A.K."/>
            <person name="Sundararajan A."/>
            <person name="Cameron C.T."/>
            <person name="Woodward J.E."/>
            <person name="May G.D."/>
            <person name="Brubaker C."/>
            <person name="Broadhvest J."/>
            <person name="Wilkins T.A."/>
        </authorList>
    </citation>
    <scope>NUCLEOTIDE SEQUENCE</scope>
    <source>
        <strain evidence="2">cv. AKA8401</strain>
    </source>
</reference>
<evidence type="ECO:0000313" key="2">
    <source>
        <dbReference type="Proteomes" id="UP000032142"/>
    </source>
</evidence>
<proteinExistence type="predicted"/>
<accession>A0A0B0PGF7</accession>
<dbReference type="EMBL" id="KN425390">
    <property type="protein sequence ID" value="KHG23534.1"/>
    <property type="molecule type" value="Genomic_DNA"/>
</dbReference>
<protein>
    <submittedName>
        <fullName evidence="1">Uncharacterized protein</fullName>
    </submittedName>
</protein>